<protein>
    <submittedName>
        <fullName evidence="2">Uncharacterized protein</fullName>
    </submittedName>
</protein>
<keyword evidence="1" id="KW-0472">Membrane</keyword>
<feature type="transmembrane region" description="Helical" evidence="1">
    <location>
        <begin position="9"/>
        <end position="26"/>
    </location>
</feature>
<evidence type="ECO:0000256" key="1">
    <source>
        <dbReference type="SAM" id="Phobius"/>
    </source>
</evidence>
<dbReference type="Proteomes" id="UP000006103">
    <property type="component" value="Plasmid PBr_cp32-10"/>
</dbReference>
<reference evidence="2 3" key="1">
    <citation type="journal article" date="2011" name="J. Bacteriol.">
        <title>Whole-genome sequences of two Borrelia afzelii and two Borrelia garinii Lyme disease agent isolates.</title>
        <authorList>
            <person name="Casjens S.R."/>
            <person name="Mongodin E.F."/>
            <person name="Qiu W.-G."/>
            <person name="Dunn J.J."/>
            <person name="Luft B.J."/>
            <person name="Fraser-Liggett C.M."/>
            <person name="Schutzer S.E."/>
        </authorList>
    </citation>
    <scope>NUCLEOTIDE SEQUENCE [LARGE SCALE GENOMIC DNA]</scope>
    <source>
        <strain evidence="2 3">PBr</strain>
    </source>
</reference>
<dbReference type="AlphaFoldDB" id="B8F1C2"/>
<keyword evidence="3" id="KW-1185">Reference proteome</keyword>
<keyword evidence="1" id="KW-1133">Transmembrane helix</keyword>
<keyword evidence="1" id="KW-0812">Transmembrane</keyword>
<organism evidence="2 3">
    <name type="scientific">Borreliella garinii PBr</name>
    <dbReference type="NCBI Taxonomy" id="498743"/>
    <lineage>
        <taxon>Bacteria</taxon>
        <taxon>Pseudomonadati</taxon>
        <taxon>Spirochaetota</taxon>
        <taxon>Spirochaetia</taxon>
        <taxon>Spirochaetales</taxon>
        <taxon>Borreliaceae</taxon>
        <taxon>Borreliella</taxon>
    </lineage>
</organism>
<name>B8F1C2_BORGR</name>
<gene>
    <name evidence="2" type="ORF">BGAPBR_Q0045</name>
</gene>
<evidence type="ECO:0000313" key="3">
    <source>
        <dbReference type="Proteomes" id="UP000006103"/>
    </source>
</evidence>
<evidence type="ECO:0000313" key="2">
    <source>
        <dbReference type="EMBL" id="ACL34744.1"/>
    </source>
</evidence>
<geneLocation type="plasmid" evidence="2 3">
    <name>PBr_cp32-10</name>
</geneLocation>
<sequence length="53" mass="6094">MRFAFNEEIILLLLPVEITPIISILYFKMSYISSNIFIDSAFSIAFSVSIYVL</sequence>
<dbReference type="EMBL" id="CP001306">
    <property type="protein sequence ID" value="ACL34744.1"/>
    <property type="molecule type" value="Genomic_DNA"/>
</dbReference>
<proteinExistence type="predicted"/>
<accession>B8F1C2</accession>
<feature type="transmembrane region" description="Helical" evidence="1">
    <location>
        <begin position="32"/>
        <end position="52"/>
    </location>
</feature>
<keyword evidence="2" id="KW-0614">Plasmid</keyword>